<evidence type="ECO:0000313" key="4">
    <source>
        <dbReference type="Proteomes" id="UP001228049"/>
    </source>
</evidence>
<keyword evidence="2" id="KW-0732">Signal</keyword>
<feature type="compositionally biased region" description="Low complexity" evidence="1">
    <location>
        <begin position="40"/>
        <end position="50"/>
    </location>
</feature>
<reference evidence="3" key="1">
    <citation type="submission" date="2023-04" db="EMBL/GenBank/DDBJ databases">
        <title>Chromosome-level genome of Chaenocephalus aceratus.</title>
        <authorList>
            <person name="Park H."/>
        </authorList>
    </citation>
    <scope>NUCLEOTIDE SEQUENCE</scope>
    <source>
        <strain evidence="3">DE</strain>
        <tissue evidence="3">Muscle</tissue>
    </source>
</reference>
<comment type="caution">
    <text evidence="3">The sequence shown here is derived from an EMBL/GenBank/DDBJ whole genome shotgun (WGS) entry which is preliminary data.</text>
</comment>
<feature type="region of interest" description="Disordered" evidence="1">
    <location>
        <begin position="27"/>
        <end position="58"/>
    </location>
</feature>
<evidence type="ECO:0000313" key="3">
    <source>
        <dbReference type="EMBL" id="KAK1896831.1"/>
    </source>
</evidence>
<proteinExistence type="predicted"/>
<accession>A0AAD9C8M5</accession>
<dbReference type="Proteomes" id="UP001228049">
    <property type="component" value="Unassembled WGS sequence"/>
</dbReference>
<sequence>MPLLRTLLSALLLVLSNQVMENVIGNLSEPTPSNTPSTALESLTTTVPPSTSLPPQCPGNQVKLENSSVCSCPSGMVKDGDNCSCPGASLWRGPQGVKQLP</sequence>
<dbReference type="AlphaFoldDB" id="A0AAD9C8M5"/>
<evidence type="ECO:0000256" key="1">
    <source>
        <dbReference type="SAM" id="MobiDB-lite"/>
    </source>
</evidence>
<feature type="signal peptide" evidence="2">
    <location>
        <begin position="1"/>
        <end position="21"/>
    </location>
</feature>
<keyword evidence="4" id="KW-1185">Reference proteome</keyword>
<feature type="chain" id="PRO_5042190386" evidence="2">
    <location>
        <begin position="22"/>
        <end position="101"/>
    </location>
</feature>
<feature type="compositionally biased region" description="Polar residues" evidence="1">
    <location>
        <begin position="28"/>
        <end position="39"/>
    </location>
</feature>
<protein>
    <submittedName>
        <fullName evidence="3">Balbiani ring protein 3</fullName>
    </submittedName>
</protein>
<name>A0AAD9C8M5_DISEL</name>
<organism evidence="3 4">
    <name type="scientific">Dissostichus eleginoides</name>
    <name type="common">Patagonian toothfish</name>
    <name type="synonym">Dissostichus amissus</name>
    <dbReference type="NCBI Taxonomy" id="100907"/>
    <lineage>
        <taxon>Eukaryota</taxon>
        <taxon>Metazoa</taxon>
        <taxon>Chordata</taxon>
        <taxon>Craniata</taxon>
        <taxon>Vertebrata</taxon>
        <taxon>Euteleostomi</taxon>
        <taxon>Actinopterygii</taxon>
        <taxon>Neopterygii</taxon>
        <taxon>Teleostei</taxon>
        <taxon>Neoteleostei</taxon>
        <taxon>Acanthomorphata</taxon>
        <taxon>Eupercaria</taxon>
        <taxon>Perciformes</taxon>
        <taxon>Notothenioidei</taxon>
        <taxon>Nototheniidae</taxon>
        <taxon>Dissostichus</taxon>
    </lineage>
</organism>
<dbReference type="EMBL" id="JASDAP010000009">
    <property type="protein sequence ID" value="KAK1896831.1"/>
    <property type="molecule type" value="Genomic_DNA"/>
</dbReference>
<evidence type="ECO:0000256" key="2">
    <source>
        <dbReference type="SAM" id="SignalP"/>
    </source>
</evidence>
<gene>
    <name evidence="3" type="ORF">KUDE01_016372</name>
</gene>